<gene>
    <name evidence="1" type="ORF">SAMN05216464_102314</name>
</gene>
<protein>
    <recommendedName>
        <fullName evidence="3">Peptidase M60, enhancin and enhancin-like</fullName>
    </recommendedName>
</protein>
<evidence type="ECO:0000313" key="2">
    <source>
        <dbReference type="Proteomes" id="UP000199072"/>
    </source>
</evidence>
<proteinExistence type="predicted"/>
<dbReference type="Proteomes" id="UP000199072">
    <property type="component" value="Unassembled WGS sequence"/>
</dbReference>
<evidence type="ECO:0000313" key="1">
    <source>
        <dbReference type="EMBL" id="SDD69982.1"/>
    </source>
</evidence>
<dbReference type="OrthoDB" id="5134860at2"/>
<evidence type="ECO:0008006" key="3">
    <source>
        <dbReference type="Google" id="ProtNLM"/>
    </source>
</evidence>
<sequence>MNKTTTTKVLVWSLIAISFSFYYGKCLQTGTQAGDPPKKWKEHWFEHKLTVSLVYYDDNVAVYYDKDVDKSVTWPFKTISDAWGYVKRTYGTFGDSTRLYTIFHQGRYGGGHPASYFDASHDHRNTIDCGLGNWEKPYGEQIGMPIHEMGHIVSGASHNVKGSPSDALWGDSKFMEIFNYDVLMNIGREDEAAKVYEQMQTQRDDFPRAGSQWFKNWFYPIYKDHGKAAVLNKYFELLAVNFPKNNRHEFTRDLNWGEFVHFWSGAAGVNLKEQATLAFGWPAEWEAQFKTAQKEFPNIKY</sequence>
<name>A0A1G6WVR3_9SPHI</name>
<reference evidence="1 2" key="1">
    <citation type="submission" date="2016-10" db="EMBL/GenBank/DDBJ databases">
        <authorList>
            <person name="de Groot N.N."/>
        </authorList>
    </citation>
    <scope>NUCLEOTIDE SEQUENCE [LARGE SCALE GENOMIC DNA]</scope>
    <source>
        <strain evidence="1 2">47C3B</strain>
    </source>
</reference>
<keyword evidence="2" id="KW-1185">Reference proteome</keyword>
<dbReference type="RefSeq" id="WP_091146092.1">
    <property type="nucleotide sequence ID" value="NZ_FNAI01000002.1"/>
</dbReference>
<accession>A0A1G6WVR3</accession>
<dbReference type="EMBL" id="FNAI01000002">
    <property type="protein sequence ID" value="SDD69982.1"/>
    <property type="molecule type" value="Genomic_DNA"/>
</dbReference>
<organism evidence="1 2">
    <name type="scientific">Mucilaginibacter pineti</name>
    <dbReference type="NCBI Taxonomy" id="1391627"/>
    <lineage>
        <taxon>Bacteria</taxon>
        <taxon>Pseudomonadati</taxon>
        <taxon>Bacteroidota</taxon>
        <taxon>Sphingobacteriia</taxon>
        <taxon>Sphingobacteriales</taxon>
        <taxon>Sphingobacteriaceae</taxon>
        <taxon>Mucilaginibacter</taxon>
    </lineage>
</organism>
<dbReference type="STRING" id="1391627.SAMN05216464_102314"/>
<dbReference type="AlphaFoldDB" id="A0A1G6WVR3"/>